<dbReference type="Proteomes" id="UP001175271">
    <property type="component" value="Unassembled WGS sequence"/>
</dbReference>
<protein>
    <submittedName>
        <fullName evidence="3">Uncharacterized protein</fullName>
    </submittedName>
</protein>
<reference evidence="3" key="1">
    <citation type="submission" date="2023-06" db="EMBL/GenBank/DDBJ databases">
        <title>Genomic analysis of the entomopathogenic nematode Steinernema hermaphroditum.</title>
        <authorList>
            <person name="Schwarz E.M."/>
            <person name="Heppert J.K."/>
            <person name="Baniya A."/>
            <person name="Schwartz H.T."/>
            <person name="Tan C.-H."/>
            <person name="Antoshechkin I."/>
            <person name="Sternberg P.W."/>
            <person name="Goodrich-Blair H."/>
            <person name="Dillman A.R."/>
        </authorList>
    </citation>
    <scope>NUCLEOTIDE SEQUENCE</scope>
    <source>
        <strain evidence="3">PS9179</strain>
        <tissue evidence="3">Whole animal</tissue>
    </source>
</reference>
<feature type="compositionally biased region" description="Polar residues" evidence="1">
    <location>
        <begin position="197"/>
        <end position="207"/>
    </location>
</feature>
<feature type="chain" id="PRO_5041449273" evidence="2">
    <location>
        <begin position="16"/>
        <end position="396"/>
    </location>
</feature>
<evidence type="ECO:0000256" key="1">
    <source>
        <dbReference type="SAM" id="MobiDB-lite"/>
    </source>
</evidence>
<feature type="region of interest" description="Disordered" evidence="1">
    <location>
        <begin position="186"/>
        <end position="249"/>
    </location>
</feature>
<feature type="region of interest" description="Disordered" evidence="1">
    <location>
        <begin position="17"/>
        <end position="40"/>
    </location>
</feature>
<feature type="compositionally biased region" description="Basic and acidic residues" evidence="1">
    <location>
        <begin position="231"/>
        <end position="249"/>
    </location>
</feature>
<organism evidence="3 4">
    <name type="scientific">Steinernema hermaphroditum</name>
    <dbReference type="NCBI Taxonomy" id="289476"/>
    <lineage>
        <taxon>Eukaryota</taxon>
        <taxon>Metazoa</taxon>
        <taxon>Ecdysozoa</taxon>
        <taxon>Nematoda</taxon>
        <taxon>Chromadorea</taxon>
        <taxon>Rhabditida</taxon>
        <taxon>Tylenchina</taxon>
        <taxon>Panagrolaimomorpha</taxon>
        <taxon>Strongyloidoidea</taxon>
        <taxon>Steinernematidae</taxon>
        <taxon>Steinernema</taxon>
    </lineage>
</organism>
<feature type="signal peptide" evidence="2">
    <location>
        <begin position="1"/>
        <end position="15"/>
    </location>
</feature>
<name>A0AA39I2I7_9BILA</name>
<accession>A0AA39I2I7</accession>
<dbReference type="EMBL" id="JAUCMV010000002">
    <property type="protein sequence ID" value="KAK0415378.1"/>
    <property type="molecule type" value="Genomic_DNA"/>
</dbReference>
<gene>
    <name evidence="3" type="ORF">QR680_011914</name>
</gene>
<keyword evidence="2" id="KW-0732">Signal</keyword>
<dbReference type="AlphaFoldDB" id="A0AA39I2I7"/>
<evidence type="ECO:0000313" key="3">
    <source>
        <dbReference type="EMBL" id="KAK0415378.1"/>
    </source>
</evidence>
<keyword evidence="4" id="KW-1185">Reference proteome</keyword>
<evidence type="ECO:0000313" key="4">
    <source>
        <dbReference type="Proteomes" id="UP001175271"/>
    </source>
</evidence>
<comment type="caution">
    <text evidence="3">The sequence shown here is derived from an EMBL/GenBank/DDBJ whole genome shotgun (WGS) entry which is preliminary data.</text>
</comment>
<feature type="compositionally biased region" description="Polar residues" evidence="1">
    <location>
        <begin position="22"/>
        <end position="31"/>
    </location>
</feature>
<proteinExistence type="predicted"/>
<evidence type="ECO:0000256" key="2">
    <source>
        <dbReference type="SAM" id="SignalP"/>
    </source>
</evidence>
<sequence>MIAIMLANLLVGANAESKEDTQQLMDTSGPQDRSKELVNGEAKQEEAVIVSKKSTQAEKNALVGKRVALGQTLAELAKDAVKFEETLLSKAVVPGGQQRAQIRYATLNRKSKALLAEVKKLNVSLHPVEAKLSTARQMVRNANELYPWDEFSLEMFEGDLNDCLGRIEDLLTEEAVQTQDAPMLLGAGGSQEFETRSGGTNSDASTPRSRKRHAPRPSASNPQIRKRRSRRQGDGEGRRDTQISESHVRLSDEEVLTRIENLRDEIRDQTRSITQIRAHRKREQDNARLTQRQIVGPKGRVVKCDFCGGSHYNSACPVDVDYEERLCTAVDRGLCSKCLRPRHAGAPCTLTGHCRVCNSNAHHSAMCDVLVHKILDFEKLKVEMTLLQQERDRRRL</sequence>